<dbReference type="InterPro" id="IPR000536">
    <property type="entry name" value="Nucl_hrmn_rcpt_lig-bd"/>
</dbReference>
<organism evidence="6 7">
    <name type="scientific">Acrobeloides nanus</name>
    <dbReference type="NCBI Taxonomy" id="290746"/>
    <lineage>
        <taxon>Eukaryota</taxon>
        <taxon>Metazoa</taxon>
        <taxon>Ecdysozoa</taxon>
        <taxon>Nematoda</taxon>
        <taxon>Chromadorea</taxon>
        <taxon>Rhabditida</taxon>
        <taxon>Tylenchina</taxon>
        <taxon>Cephalobomorpha</taxon>
        <taxon>Cephaloboidea</taxon>
        <taxon>Cephalobidae</taxon>
        <taxon>Acrobeloides</taxon>
    </lineage>
</organism>
<dbReference type="AlphaFoldDB" id="A0A914ERH7"/>
<dbReference type="PANTHER" id="PTHR46011">
    <property type="entry name" value="NUCLEAR HORMONE RECEPTOR FAMILY MEMBER NHR-86-RELATED"/>
    <property type="match status" value="1"/>
</dbReference>
<dbReference type="Proteomes" id="UP000887540">
    <property type="component" value="Unplaced"/>
</dbReference>
<evidence type="ECO:0000313" key="6">
    <source>
        <dbReference type="Proteomes" id="UP000887540"/>
    </source>
</evidence>
<dbReference type="InterPro" id="IPR035500">
    <property type="entry name" value="NHR-like_dom_sf"/>
</dbReference>
<keyword evidence="6" id="KW-1185">Reference proteome</keyword>
<accession>A0A914ERH7</accession>
<feature type="domain" description="NR LBD" evidence="5">
    <location>
        <begin position="62"/>
        <end position="318"/>
    </location>
</feature>
<evidence type="ECO:0000256" key="3">
    <source>
        <dbReference type="ARBA" id="ARBA00023170"/>
    </source>
</evidence>
<reference evidence="7" key="1">
    <citation type="submission" date="2022-11" db="UniProtKB">
        <authorList>
            <consortium name="WormBaseParasite"/>
        </authorList>
    </citation>
    <scope>IDENTIFICATION</scope>
</reference>
<sequence>MRSDDPQQEDIGPSTSESGMSPSQNIENSIQQNEAESLESDIIPENPARSQNESMDILSQISGINILDKILNGYQNLKSLRKAAYLLLLCDETNPRDPRNDSDPLRPSNLSTSKKLCKIECRLVNDMLEQYFYPFNLFGDDEKEPLYGFFYERFTNTDRAYRTYKEFGSAPEDDRFIIQDGGYIRLGELETYFEHNEKVKKNPIDVAKIFENTLIYCRNVMVEYMKRIEIKEIELCALFGMFLWQEDIPNVSNRVLSTLAKVRDKIVRELHEYYKTQELSEVQITLKMSNLLLLIPKIENSVRMLQENFKIVEIFNMI</sequence>
<keyword evidence="1" id="KW-0805">Transcription regulation</keyword>
<keyword evidence="2" id="KW-0804">Transcription</keyword>
<dbReference type="PROSITE" id="PS51843">
    <property type="entry name" value="NR_LBD"/>
    <property type="match status" value="1"/>
</dbReference>
<evidence type="ECO:0000256" key="4">
    <source>
        <dbReference type="SAM" id="MobiDB-lite"/>
    </source>
</evidence>
<name>A0A914ERH7_9BILA</name>
<evidence type="ECO:0000256" key="1">
    <source>
        <dbReference type="ARBA" id="ARBA00023015"/>
    </source>
</evidence>
<keyword evidence="3" id="KW-0675">Receptor</keyword>
<dbReference type="Pfam" id="PF00104">
    <property type="entry name" value="Hormone_recep"/>
    <property type="match status" value="1"/>
</dbReference>
<dbReference type="SMART" id="SM00430">
    <property type="entry name" value="HOLI"/>
    <property type="match status" value="1"/>
</dbReference>
<dbReference type="SUPFAM" id="SSF48508">
    <property type="entry name" value="Nuclear receptor ligand-binding domain"/>
    <property type="match status" value="1"/>
</dbReference>
<dbReference type="Gene3D" id="1.10.565.10">
    <property type="entry name" value="Retinoid X Receptor"/>
    <property type="match status" value="1"/>
</dbReference>
<protein>
    <submittedName>
        <fullName evidence="7">NR LBD domain-containing protein</fullName>
    </submittedName>
</protein>
<feature type="region of interest" description="Disordered" evidence="4">
    <location>
        <begin position="1"/>
        <end position="38"/>
    </location>
</feature>
<feature type="compositionally biased region" description="Polar residues" evidence="4">
    <location>
        <begin position="13"/>
        <end position="35"/>
    </location>
</feature>
<dbReference type="WBParaSite" id="ACRNAN_scaffold9655.g12738.t1">
    <property type="protein sequence ID" value="ACRNAN_scaffold9655.g12738.t1"/>
    <property type="gene ID" value="ACRNAN_scaffold9655.g12738"/>
</dbReference>
<evidence type="ECO:0000313" key="7">
    <source>
        <dbReference type="WBParaSite" id="ACRNAN_scaffold9655.g12738.t1"/>
    </source>
</evidence>
<dbReference type="PANTHER" id="PTHR46011:SF6">
    <property type="entry name" value="HIGH ZINC ACTIVATED NUCLEAR RECEPTOR PROTEIN"/>
    <property type="match status" value="1"/>
</dbReference>
<proteinExistence type="predicted"/>
<dbReference type="GO" id="GO:0003700">
    <property type="term" value="F:DNA-binding transcription factor activity"/>
    <property type="evidence" value="ECO:0007669"/>
    <property type="project" value="TreeGrafter"/>
</dbReference>
<evidence type="ECO:0000256" key="2">
    <source>
        <dbReference type="ARBA" id="ARBA00023163"/>
    </source>
</evidence>
<dbReference type="GO" id="GO:0005634">
    <property type="term" value="C:nucleus"/>
    <property type="evidence" value="ECO:0007669"/>
    <property type="project" value="TreeGrafter"/>
</dbReference>
<evidence type="ECO:0000259" key="5">
    <source>
        <dbReference type="PROSITE" id="PS51843"/>
    </source>
</evidence>